<dbReference type="RefSeq" id="WP_111145165.1">
    <property type="nucleotide sequence ID" value="NZ_QKRB01000028.1"/>
</dbReference>
<dbReference type="GO" id="GO:0016787">
    <property type="term" value="F:hydrolase activity"/>
    <property type="evidence" value="ECO:0007669"/>
    <property type="project" value="InterPro"/>
</dbReference>
<protein>
    <recommendedName>
        <fullName evidence="1">Dienelactone hydrolase domain-containing protein</fullName>
    </recommendedName>
</protein>
<evidence type="ECO:0000259" key="1">
    <source>
        <dbReference type="Pfam" id="PF01738"/>
    </source>
</evidence>
<dbReference type="InterPro" id="IPR051049">
    <property type="entry name" value="Dienelactone_hydrolase-like"/>
</dbReference>
<dbReference type="PANTHER" id="PTHR46623">
    <property type="entry name" value="CARBOXYMETHYLENEBUTENOLIDASE-RELATED"/>
    <property type="match status" value="1"/>
</dbReference>
<dbReference type="PANTHER" id="PTHR46623:SF6">
    <property type="entry name" value="ALPHA_BETA-HYDROLASES SUPERFAMILY PROTEIN"/>
    <property type="match status" value="1"/>
</dbReference>
<dbReference type="Gene3D" id="3.40.50.1820">
    <property type="entry name" value="alpha/beta hydrolase"/>
    <property type="match status" value="1"/>
</dbReference>
<dbReference type="InterPro" id="IPR029058">
    <property type="entry name" value="AB_hydrolase_fold"/>
</dbReference>
<dbReference type="Proteomes" id="UP000249522">
    <property type="component" value="Unassembled WGS sequence"/>
</dbReference>
<sequence>MGTSQSKTKLLILLHEIYGINDHMNWFSKELEQAGYNVLTPNLLRREPFAYEQESEAYHYFMSEIGFEAAVDEVERLLHIHRERYEDILIIGFSIGATVAWLCSSFPEVDGIVGYYGSRIRDYLEVEPACPALLIFALQEKSVQVPVLEAELSGRPNVTVKTVDSAHGFMNPYHPSYREEEYSKCLLRTRDFLIGIEEAH</sequence>
<accession>A0A2W1M0R7</accession>
<evidence type="ECO:0000313" key="3">
    <source>
        <dbReference type="Proteomes" id="UP000249522"/>
    </source>
</evidence>
<evidence type="ECO:0000313" key="2">
    <source>
        <dbReference type="EMBL" id="PZD97307.1"/>
    </source>
</evidence>
<keyword evidence="3" id="KW-1185">Reference proteome</keyword>
<gene>
    <name evidence="2" type="ORF">DNH61_02845</name>
</gene>
<dbReference type="AlphaFoldDB" id="A0A2W1M0R7"/>
<dbReference type="OrthoDB" id="115291at2"/>
<organism evidence="2 3">
    <name type="scientific">Paenibacillus sambharensis</name>
    <dbReference type="NCBI Taxonomy" id="1803190"/>
    <lineage>
        <taxon>Bacteria</taxon>
        <taxon>Bacillati</taxon>
        <taxon>Bacillota</taxon>
        <taxon>Bacilli</taxon>
        <taxon>Bacillales</taxon>
        <taxon>Paenibacillaceae</taxon>
        <taxon>Paenibacillus</taxon>
    </lineage>
</organism>
<dbReference type="EMBL" id="QKRB01000028">
    <property type="protein sequence ID" value="PZD97307.1"/>
    <property type="molecule type" value="Genomic_DNA"/>
</dbReference>
<comment type="caution">
    <text evidence="2">The sequence shown here is derived from an EMBL/GenBank/DDBJ whole genome shotgun (WGS) entry which is preliminary data.</text>
</comment>
<name>A0A2W1M0R7_9BACL</name>
<feature type="domain" description="Dienelactone hydrolase" evidence="1">
    <location>
        <begin position="5"/>
        <end position="193"/>
    </location>
</feature>
<dbReference type="Pfam" id="PF01738">
    <property type="entry name" value="DLH"/>
    <property type="match status" value="1"/>
</dbReference>
<reference evidence="2 3" key="1">
    <citation type="submission" date="2018-06" db="EMBL/GenBank/DDBJ databases">
        <title>Paenibacillus imtechensis sp. nov.</title>
        <authorList>
            <person name="Pinnaka A.K."/>
            <person name="Singh H."/>
            <person name="Kaur M."/>
        </authorList>
    </citation>
    <scope>NUCLEOTIDE SEQUENCE [LARGE SCALE GENOMIC DNA]</scope>
    <source>
        <strain evidence="2 3">SMB1</strain>
    </source>
</reference>
<dbReference type="InterPro" id="IPR002925">
    <property type="entry name" value="Dienelactn_hydro"/>
</dbReference>
<proteinExistence type="predicted"/>
<dbReference type="SUPFAM" id="SSF53474">
    <property type="entry name" value="alpha/beta-Hydrolases"/>
    <property type="match status" value="1"/>
</dbReference>